<evidence type="ECO:0000313" key="8">
    <source>
        <dbReference type="Proteomes" id="UP000253817"/>
    </source>
</evidence>
<organism evidence="7 9">
    <name type="scientific">Eggerthella sinensis</name>
    <dbReference type="NCBI Taxonomy" id="242230"/>
    <lineage>
        <taxon>Bacteria</taxon>
        <taxon>Bacillati</taxon>
        <taxon>Actinomycetota</taxon>
        <taxon>Coriobacteriia</taxon>
        <taxon>Eggerthellales</taxon>
        <taxon>Eggerthellaceae</taxon>
        <taxon>Eggerthella</taxon>
    </lineage>
</organism>
<evidence type="ECO:0000256" key="1">
    <source>
        <dbReference type="ARBA" id="ARBA00022722"/>
    </source>
</evidence>
<keyword evidence="1" id="KW-0540">Nuclease</keyword>
<evidence type="ECO:0000256" key="3">
    <source>
        <dbReference type="ARBA" id="ARBA00022801"/>
    </source>
</evidence>
<dbReference type="Proteomes" id="UP000270112">
    <property type="component" value="Unassembled WGS sequence"/>
</dbReference>
<dbReference type="InterPro" id="IPR051619">
    <property type="entry name" value="TypeII_TA_RNase_PINc/VapC"/>
</dbReference>
<evidence type="ECO:0000313" key="6">
    <source>
        <dbReference type="EMBL" id="RDB62580.1"/>
    </source>
</evidence>
<dbReference type="AlphaFoldDB" id="A0A3N0IVQ9"/>
<name>A0A3N0IVQ9_9ACTN</name>
<dbReference type="OrthoDB" id="5801173at2"/>
<comment type="caution">
    <text evidence="7">The sequence shown here is derived from an EMBL/GenBank/DDBJ whole genome shotgun (WGS) entry which is preliminary data.</text>
</comment>
<evidence type="ECO:0000313" key="9">
    <source>
        <dbReference type="Proteomes" id="UP000270112"/>
    </source>
</evidence>
<dbReference type="CDD" id="cd09873">
    <property type="entry name" value="PIN_Pae0151-like"/>
    <property type="match status" value="1"/>
</dbReference>
<dbReference type="Pfam" id="PF01850">
    <property type="entry name" value="PIN"/>
    <property type="match status" value="1"/>
</dbReference>
<keyword evidence="2" id="KW-0479">Metal-binding</keyword>
<dbReference type="GO" id="GO:0046872">
    <property type="term" value="F:metal ion binding"/>
    <property type="evidence" value="ECO:0007669"/>
    <property type="project" value="UniProtKB-KW"/>
</dbReference>
<dbReference type="EMBL" id="PPTT01000053">
    <property type="protein sequence ID" value="RDB62580.1"/>
    <property type="molecule type" value="Genomic_DNA"/>
</dbReference>
<proteinExistence type="predicted"/>
<dbReference type="GO" id="GO:0004518">
    <property type="term" value="F:nuclease activity"/>
    <property type="evidence" value="ECO:0007669"/>
    <property type="project" value="UniProtKB-KW"/>
</dbReference>
<feature type="domain" description="PIN" evidence="5">
    <location>
        <begin position="2"/>
        <end position="121"/>
    </location>
</feature>
<accession>A0A3N0IVQ9</accession>
<dbReference type="RefSeq" id="WP_114547923.1">
    <property type="nucleotide sequence ID" value="NZ_PPTT01000053.1"/>
</dbReference>
<dbReference type="EMBL" id="QICC01000065">
    <property type="protein sequence ID" value="RNM40756.1"/>
    <property type="molecule type" value="Genomic_DNA"/>
</dbReference>
<dbReference type="SUPFAM" id="SSF88723">
    <property type="entry name" value="PIN domain-like"/>
    <property type="match status" value="1"/>
</dbReference>
<keyword evidence="3" id="KW-0378">Hydrolase</keyword>
<evidence type="ECO:0000259" key="5">
    <source>
        <dbReference type="Pfam" id="PF01850"/>
    </source>
</evidence>
<reference evidence="7" key="3">
    <citation type="journal article" date="2019" name="Microbiol. Resour. Announc.">
        <title>Draft Genome Sequences of Type Strains of Gordonibacter faecihominis, Paraeggerthella hongkongensis, Parvibacter caecicola,Slackia equolifaciens, Slackia faecicanis, and Slackia isoflavoniconvertens.</title>
        <authorList>
            <person name="Danylec N."/>
            <person name="Stoll D.A."/>
            <person name="Dotsch A."/>
            <person name="Huch M."/>
        </authorList>
    </citation>
    <scope>NUCLEOTIDE SEQUENCE</scope>
    <source>
        <strain evidence="7">DSM 16107</strain>
    </source>
</reference>
<dbReference type="PANTHER" id="PTHR35901:SF1">
    <property type="entry name" value="EXONUCLEASE VAPC9"/>
    <property type="match status" value="1"/>
</dbReference>
<dbReference type="Gene3D" id="3.40.50.1010">
    <property type="entry name" value="5'-nuclease"/>
    <property type="match status" value="1"/>
</dbReference>
<dbReference type="InterPro" id="IPR044153">
    <property type="entry name" value="PIN_Pae0151-like"/>
</dbReference>
<protein>
    <submittedName>
        <fullName evidence="7">Toxin PIN</fullName>
    </submittedName>
</protein>
<dbReference type="InterPro" id="IPR002716">
    <property type="entry name" value="PIN_dom"/>
</dbReference>
<dbReference type="InterPro" id="IPR029060">
    <property type="entry name" value="PIN-like_dom_sf"/>
</dbReference>
<reference evidence="6 8" key="1">
    <citation type="journal article" date="2018" name="Elife">
        <title>Discovery and characterization of a prevalent human gut bacterial enzyme sufficient for the inactivation of a family of plant toxins.</title>
        <authorList>
            <person name="Koppel N."/>
            <person name="Bisanz J.E."/>
            <person name="Pandelia M.E."/>
            <person name="Turnbaugh P.J."/>
            <person name="Balskus E.P."/>
        </authorList>
    </citation>
    <scope>NUCLEOTIDE SEQUENCE [LARGE SCALE GENOMIC DNA]</scope>
    <source>
        <strain evidence="6 8">DSM 16107</strain>
    </source>
</reference>
<reference evidence="9" key="2">
    <citation type="submission" date="2018-05" db="EMBL/GenBank/DDBJ databases">
        <title>Genome Sequencing of selected type strains of the family Eggerthellaceae.</title>
        <authorList>
            <person name="Danylec N."/>
            <person name="Stoll D.A."/>
            <person name="Doetsch A."/>
            <person name="Huch M."/>
        </authorList>
    </citation>
    <scope>NUCLEOTIDE SEQUENCE [LARGE SCALE GENOMIC DNA]</scope>
    <source>
        <strain evidence="9">DSM 16107</strain>
    </source>
</reference>
<keyword evidence="4" id="KW-0460">Magnesium</keyword>
<evidence type="ECO:0000313" key="7">
    <source>
        <dbReference type="EMBL" id="RNM40756.1"/>
    </source>
</evidence>
<dbReference type="GO" id="GO:0016787">
    <property type="term" value="F:hydrolase activity"/>
    <property type="evidence" value="ECO:0007669"/>
    <property type="project" value="UniProtKB-KW"/>
</dbReference>
<gene>
    <name evidence="6" type="ORF">C1876_17090</name>
    <name evidence="7" type="ORF">DMP09_12870</name>
</gene>
<keyword evidence="8" id="KW-1185">Reference proteome</keyword>
<evidence type="ECO:0000256" key="4">
    <source>
        <dbReference type="ARBA" id="ARBA00022842"/>
    </source>
</evidence>
<dbReference type="Proteomes" id="UP000253817">
    <property type="component" value="Unassembled WGS sequence"/>
</dbReference>
<sequence length="136" mass="15038">MIVLDASAAVDMARKTPEGLALSRLLLDGEEVITHGLFSSEVCNAFWKYGHVGGLSKEEVQAFSKEAISLVDRVCDTDDLLCEALSEAIRLDHPVCDMLYFVLARRNAATLFTLDERLRKLCLDNGVNCVALDDEF</sequence>
<evidence type="ECO:0000256" key="2">
    <source>
        <dbReference type="ARBA" id="ARBA00022723"/>
    </source>
</evidence>
<dbReference type="PANTHER" id="PTHR35901">
    <property type="entry name" value="RIBONUCLEASE VAPC3"/>
    <property type="match status" value="1"/>
</dbReference>